<keyword evidence="3" id="KW-1185">Reference proteome</keyword>
<accession>A0A4S8JZC1</accession>
<dbReference type="Proteomes" id="UP000317650">
    <property type="component" value="Chromosome 5"/>
</dbReference>
<evidence type="ECO:0000313" key="3">
    <source>
        <dbReference type="Proteomes" id="UP000317650"/>
    </source>
</evidence>
<evidence type="ECO:0000256" key="1">
    <source>
        <dbReference type="SAM" id="MobiDB-lite"/>
    </source>
</evidence>
<evidence type="ECO:0000313" key="2">
    <source>
        <dbReference type="EMBL" id="THU67747.1"/>
    </source>
</evidence>
<name>A0A4S8JZC1_MUSBA</name>
<gene>
    <name evidence="2" type="ORF">C4D60_Mb05t27960</name>
</gene>
<feature type="compositionally biased region" description="Polar residues" evidence="1">
    <location>
        <begin position="42"/>
        <end position="51"/>
    </location>
</feature>
<feature type="compositionally biased region" description="Polar residues" evidence="1">
    <location>
        <begin position="116"/>
        <end position="125"/>
    </location>
</feature>
<protein>
    <submittedName>
        <fullName evidence="2">Uncharacterized protein</fullName>
    </submittedName>
</protein>
<comment type="caution">
    <text evidence="2">The sequence shown here is derived from an EMBL/GenBank/DDBJ whole genome shotgun (WGS) entry which is preliminary data.</text>
</comment>
<feature type="region of interest" description="Disordered" evidence="1">
    <location>
        <begin position="40"/>
        <end position="88"/>
    </location>
</feature>
<feature type="region of interest" description="Disordered" evidence="1">
    <location>
        <begin position="116"/>
        <end position="140"/>
    </location>
</feature>
<dbReference type="PANTHER" id="PTHR36615:SF7">
    <property type="entry name" value="PROTEIN, PUTATIVE-RELATED"/>
    <property type="match status" value="1"/>
</dbReference>
<reference evidence="2 3" key="1">
    <citation type="journal article" date="2019" name="Nat. Plants">
        <title>Genome sequencing of Musa balbisiana reveals subgenome evolution and function divergence in polyploid bananas.</title>
        <authorList>
            <person name="Yao X."/>
        </authorList>
    </citation>
    <scope>NUCLEOTIDE SEQUENCE [LARGE SCALE GENOMIC DNA]</scope>
    <source>
        <strain evidence="3">cv. DH-PKW</strain>
        <tissue evidence="2">Leaves</tissue>
    </source>
</reference>
<dbReference type="EMBL" id="PYDT01000003">
    <property type="protein sequence ID" value="THU67747.1"/>
    <property type="molecule type" value="Genomic_DNA"/>
</dbReference>
<proteinExistence type="predicted"/>
<dbReference type="AlphaFoldDB" id="A0A4S8JZC1"/>
<feature type="compositionally biased region" description="Low complexity" evidence="1">
    <location>
        <begin position="75"/>
        <end position="84"/>
    </location>
</feature>
<sequence length="140" mass="15452">MQCHHCTSDHKRASMICYPFIRLSQTELVASESLPPPLLALNTHTTSGSTQLRKEKEKTRRRKMEGRRNRGVMLSGGRSYSSRRPIPRRGKVKASIAIGLAQSLAALFSLAIPTNPKTSRQQHPNEGSLACSGGNQTKEI</sequence>
<organism evidence="2 3">
    <name type="scientific">Musa balbisiana</name>
    <name type="common">Banana</name>
    <dbReference type="NCBI Taxonomy" id="52838"/>
    <lineage>
        <taxon>Eukaryota</taxon>
        <taxon>Viridiplantae</taxon>
        <taxon>Streptophyta</taxon>
        <taxon>Embryophyta</taxon>
        <taxon>Tracheophyta</taxon>
        <taxon>Spermatophyta</taxon>
        <taxon>Magnoliopsida</taxon>
        <taxon>Liliopsida</taxon>
        <taxon>Zingiberales</taxon>
        <taxon>Musaceae</taxon>
        <taxon>Musa</taxon>
    </lineage>
</organism>
<dbReference type="PANTHER" id="PTHR36615">
    <property type="entry name" value="PROTEIN, PUTATIVE-RELATED"/>
    <property type="match status" value="1"/>
</dbReference>